<reference evidence="2" key="1">
    <citation type="journal article" date="2020" name="Stud. Mycol.">
        <title>101 Dothideomycetes genomes: a test case for predicting lifestyles and emergence of pathogens.</title>
        <authorList>
            <person name="Haridas S."/>
            <person name="Albert R."/>
            <person name="Binder M."/>
            <person name="Bloem J."/>
            <person name="Labutti K."/>
            <person name="Salamov A."/>
            <person name="Andreopoulos B."/>
            <person name="Baker S."/>
            <person name="Barry K."/>
            <person name="Bills G."/>
            <person name="Bluhm B."/>
            <person name="Cannon C."/>
            <person name="Castanera R."/>
            <person name="Culley D."/>
            <person name="Daum C."/>
            <person name="Ezra D."/>
            <person name="Gonzalez J."/>
            <person name="Henrissat B."/>
            <person name="Kuo A."/>
            <person name="Liang C."/>
            <person name="Lipzen A."/>
            <person name="Lutzoni F."/>
            <person name="Magnuson J."/>
            <person name="Mondo S."/>
            <person name="Nolan M."/>
            <person name="Ohm R."/>
            <person name="Pangilinan J."/>
            <person name="Park H.-J."/>
            <person name="Ramirez L."/>
            <person name="Alfaro M."/>
            <person name="Sun H."/>
            <person name="Tritt A."/>
            <person name="Yoshinaga Y."/>
            <person name="Zwiers L.-H."/>
            <person name="Turgeon B."/>
            <person name="Goodwin S."/>
            <person name="Spatafora J."/>
            <person name="Crous P."/>
            <person name="Grigoriev I."/>
        </authorList>
    </citation>
    <scope>NUCLEOTIDE SEQUENCE</scope>
    <source>
        <strain evidence="2">CBS 207.26</strain>
    </source>
</reference>
<dbReference type="Pfam" id="PF04818">
    <property type="entry name" value="CID"/>
    <property type="match status" value="1"/>
</dbReference>
<accession>A0A6A6DQB1</accession>
<protein>
    <recommendedName>
        <fullName evidence="1">CID domain-containing protein</fullName>
    </recommendedName>
</protein>
<evidence type="ECO:0000259" key="1">
    <source>
        <dbReference type="Pfam" id="PF04818"/>
    </source>
</evidence>
<dbReference type="InterPro" id="IPR008942">
    <property type="entry name" value="ENTH_VHS"/>
</dbReference>
<dbReference type="OrthoDB" id="21470at2759"/>
<evidence type="ECO:0000313" key="2">
    <source>
        <dbReference type="EMBL" id="KAF2179846.1"/>
    </source>
</evidence>
<dbReference type="EMBL" id="ML994662">
    <property type="protein sequence ID" value="KAF2179846.1"/>
    <property type="molecule type" value="Genomic_DNA"/>
</dbReference>
<dbReference type="AlphaFoldDB" id="A0A6A6DQB1"/>
<feature type="domain" description="CID" evidence="1">
    <location>
        <begin position="38"/>
        <end position="147"/>
    </location>
</feature>
<dbReference type="Gene3D" id="1.25.40.90">
    <property type="match status" value="1"/>
</dbReference>
<gene>
    <name evidence="2" type="ORF">K469DRAFT_594247</name>
</gene>
<feature type="non-terminal residue" evidence="2">
    <location>
        <position position="290"/>
    </location>
</feature>
<proteinExistence type="predicted"/>
<sequence length="290" mass="32906">MANTNPGNLTVATTLLKLHFAQPAGHLNSIERDKTRGFLARLAECIDHSTRARIQFCKTWILDHVVISSTRVDHLGRYLVALSQSFEPIPEQPDTKWGSDCTVNGRRLRLLFIVYDTLHHDKFHTGSRGSFATDIQQYIPALVKLAASAILVKGSGLEEKFFSVLRGFERSHFWGINFTLSTRDEAHTALALAQNSEQKPKVQYTLPQRHGDTKTAWYNLPVGNTLHHLLRNPDEPIPVNALRPVNFQAGPADPELVRDVDNFMEDVERMYNHERDEEEAVDFDELGQEI</sequence>
<dbReference type="InterPro" id="IPR006569">
    <property type="entry name" value="CID_dom"/>
</dbReference>
<keyword evidence="3" id="KW-1185">Reference proteome</keyword>
<evidence type="ECO:0000313" key="3">
    <source>
        <dbReference type="Proteomes" id="UP000800200"/>
    </source>
</evidence>
<organism evidence="2 3">
    <name type="scientific">Zopfia rhizophila CBS 207.26</name>
    <dbReference type="NCBI Taxonomy" id="1314779"/>
    <lineage>
        <taxon>Eukaryota</taxon>
        <taxon>Fungi</taxon>
        <taxon>Dikarya</taxon>
        <taxon>Ascomycota</taxon>
        <taxon>Pezizomycotina</taxon>
        <taxon>Dothideomycetes</taxon>
        <taxon>Dothideomycetes incertae sedis</taxon>
        <taxon>Zopfiaceae</taxon>
        <taxon>Zopfia</taxon>
    </lineage>
</organism>
<dbReference type="Proteomes" id="UP000800200">
    <property type="component" value="Unassembled WGS sequence"/>
</dbReference>
<name>A0A6A6DQB1_9PEZI</name>